<comment type="subcellular location">
    <subcellularLocation>
        <location evidence="1">Membrane</location>
        <topology evidence="1">Multi-pass membrane protein</topology>
    </subcellularLocation>
</comment>
<feature type="transmembrane region" description="Helical" evidence="9">
    <location>
        <begin position="145"/>
        <end position="165"/>
    </location>
</feature>
<dbReference type="AlphaFoldDB" id="A0ABD1MX97"/>
<gene>
    <name evidence="10" type="ORF">Fmac_007978</name>
</gene>
<evidence type="ECO:0000256" key="7">
    <source>
        <dbReference type="ARBA" id="ARBA00022989"/>
    </source>
</evidence>
<feature type="transmembrane region" description="Helical" evidence="9">
    <location>
        <begin position="348"/>
        <end position="370"/>
    </location>
</feature>
<keyword evidence="11" id="KW-1185">Reference proteome</keyword>
<evidence type="ECO:0000256" key="3">
    <source>
        <dbReference type="ARBA" id="ARBA00022448"/>
    </source>
</evidence>
<feature type="transmembrane region" description="Helical" evidence="9">
    <location>
        <begin position="37"/>
        <end position="57"/>
    </location>
</feature>
<evidence type="ECO:0008006" key="12">
    <source>
        <dbReference type="Google" id="ProtNLM"/>
    </source>
</evidence>
<dbReference type="GO" id="GO:0016020">
    <property type="term" value="C:membrane"/>
    <property type="evidence" value="ECO:0007669"/>
    <property type="project" value="UniProtKB-SubCell"/>
</dbReference>
<feature type="transmembrane region" description="Helical" evidence="9">
    <location>
        <begin position="409"/>
        <end position="428"/>
    </location>
</feature>
<feature type="transmembrane region" description="Helical" evidence="9">
    <location>
        <begin position="206"/>
        <end position="239"/>
    </location>
</feature>
<feature type="transmembrane region" description="Helical" evidence="9">
    <location>
        <begin position="278"/>
        <end position="303"/>
    </location>
</feature>
<keyword evidence="8 9" id="KW-0472">Membrane</keyword>
<dbReference type="NCBIfam" id="TIGR00727">
    <property type="entry name" value="ISP4_OPT"/>
    <property type="match status" value="1"/>
</dbReference>
<proteinExistence type="inferred from homology"/>
<feature type="transmembrane region" description="Helical" evidence="9">
    <location>
        <begin position="671"/>
        <end position="692"/>
    </location>
</feature>
<keyword evidence="7 9" id="KW-1133">Transmembrane helix</keyword>
<evidence type="ECO:0000256" key="4">
    <source>
        <dbReference type="ARBA" id="ARBA00022692"/>
    </source>
</evidence>
<dbReference type="NCBIfam" id="TIGR00728">
    <property type="entry name" value="OPT_sfam"/>
    <property type="match status" value="1"/>
</dbReference>
<sequence>MGSMEIGRGKDDDVSPIEQVRLVVPNEDEPGQPVWTFRMWFLGVASVVLLSFLNTFFGYRTEPLLVTMISVQVATLPIGRFMARVLPTRQVRILGRAFSLNPGPFNMKEHVLISIFANAGAAFGNGSAYAISIVDIIRAFYGRKISFLASWLLVMTTQVLGYGWAGIMKKYVVEPAQMWWPATLVQVSLFRALHEKERRRMSREKFFLIALICSFAWYVIPGFLFPTLSIISWVCWIFPRSVTAHQIGSGKNGLGLGSFSLDWTTIASFLGNPLVTPFFATANIIVGYVLLVYVLIPASYWGFNLYNAKKFPIYSSSLFASNGLEYNVTAIVNENFEIDMQAYKKQGLVNLSVFFSISYGLGFAAIASSLTHVALFHGSDIYKQFRTSRSAKEDIHTRLMKNYKQIPGWWFHVTLVVSFLLALALCIFMKNEIQMPWWGLIFASGLALIFTLPISIITATTNQSPGLNIITEYIMGVILPGKPIANVCFKTYGYMSMSQAVSFLSDFKLGHYMKIPPRSMFIVQVVGTLIAGTVDVGVAWWLLGSIKHICNQDLLPADSPWTCPGDKVFFDASVIWGLVGPKRIFGNLGNYRQLNWFFLIGMLGPLVIWLLHKACPSQQWISSIHLPVLLGATAAMPPASTVNFNSWIIVSTIFNYYVFKYRKNWWQRYNYVLAAALDAGLAFMTVLLYFALNLEEKGIDWWGTDEHCPLAKCPTAKGIRDSKGVCPVF</sequence>
<evidence type="ECO:0000256" key="8">
    <source>
        <dbReference type="ARBA" id="ARBA00023136"/>
    </source>
</evidence>
<feature type="transmembrane region" description="Helical" evidence="9">
    <location>
        <begin position="521"/>
        <end position="543"/>
    </location>
</feature>
<keyword evidence="5" id="KW-0571">Peptide transport</keyword>
<keyword evidence="3" id="KW-0813">Transport</keyword>
<dbReference type="GO" id="GO:0015833">
    <property type="term" value="P:peptide transport"/>
    <property type="evidence" value="ECO:0007669"/>
    <property type="project" value="UniProtKB-KW"/>
</dbReference>
<evidence type="ECO:0000313" key="11">
    <source>
        <dbReference type="Proteomes" id="UP001603857"/>
    </source>
</evidence>
<dbReference type="GO" id="GO:0015031">
    <property type="term" value="P:protein transport"/>
    <property type="evidence" value="ECO:0007669"/>
    <property type="project" value="UniProtKB-KW"/>
</dbReference>
<name>A0ABD1MX97_9FABA</name>
<feature type="transmembrane region" description="Helical" evidence="9">
    <location>
        <begin position="177"/>
        <end position="194"/>
    </location>
</feature>
<evidence type="ECO:0000256" key="6">
    <source>
        <dbReference type="ARBA" id="ARBA00022927"/>
    </source>
</evidence>
<comment type="caution">
    <text evidence="10">The sequence shown here is derived from an EMBL/GenBank/DDBJ whole genome shotgun (WGS) entry which is preliminary data.</text>
</comment>
<evidence type="ECO:0000256" key="9">
    <source>
        <dbReference type="SAM" id="Phobius"/>
    </source>
</evidence>
<dbReference type="InterPro" id="IPR004648">
    <property type="entry name" value="Oligpept_transpt"/>
</dbReference>
<keyword evidence="4 9" id="KW-0812">Transmembrane</keyword>
<evidence type="ECO:0000313" key="10">
    <source>
        <dbReference type="EMBL" id="KAL2340038.1"/>
    </source>
</evidence>
<feature type="transmembrane region" description="Helical" evidence="9">
    <location>
        <begin position="594"/>
        <end position="612"/>
    </location>
</feature>
<reference evidence="10 11" key="1">
    <citation type="submission" date="2024-08" db="EMBL/GenBank/DDBJ databases">
        <title>Insights into the chromosomal genome structure of Flemingia macrophylla.</title>
        <authorList>
            <person name="Ding Y."/>
            <person name="Zhao Y."/>
            <person name="Bi W."/>
            <person name="Wu M."/>
            <person name="Zhao G."/>
            <person name="Gong Y."/>
            <person name="Li W."/>
            <person name="Zhang P."/>
        </authorList>
    </citation>
    <scope>NUCLEOTIDE SEQUENCE [LARGE SCALE GENOMIC DNA]</scope>
    <source>
        <strain evidence="10">DYQJB</strain>
        <tissue evidence="10">Leaf</tissue>
    </source>
</reference>
<protein>
    <recommendedName>
        <fullName evidence="12">Oligopeptide transporter</fullName>
    </recommendedName>
</protein>
<evidence type="ECO:0000256" key="2">
    <source>
        <dbReference type="ARBA" id="ARBA00005484"/>
    </source>
</evidence>
<organism evidence="10 11">
    <name type="scientific">Flemingia macrophylla</name>
    <dbReference type="NCBI Taxonomy" id="520843"/>
    <lineage>
        <taxon>Eukaryota</taxon>
        <taxon>Viridiplantae</taxon>
        <taxon>Streptophyta</taxon>
        <taxon>Embryophyta</taxon>
        <taxon>Tracheophyta</taxon>
        <taxon>Spermatophyta</taxon>
        <taxon>Magnoliopsida</taxon>
        <taxon>eudicotyledons</taxon>
        <taxon>Gunneridae</taxon>
        <taxon>Pentapetalae</taxon>
        <taxon>rosids</taxon>
        <taxon>fabids</taxon>
        <taxon>Fabales</taxon>
        <taxon>Fabaceae</taxon>
        <taxon>Papilionoideae</taxon>
        <taxon>50 kb inversion clade</taxon>
        <taxon>NPAAA clade</taxon>
        <taxon>indigoferoid/millettioid clade</taxon>
        <taxon>Phaseoleae</taxon>
        <taxon>Flemingia</taxon>
    </lineage>
</organism>
<dbReference type="Pfam" id="PF03169">
    <property type="entry name" value="OPT"/>
    <property type="match status" value="1"/>
</dbReference>
<comment type="similarity">
    <text evidence="2">Belongs to the oligopeptide OPT transporter (TC 2.A.67.1) family.</text>
</comment>
<dbReference type="Proteomes" id="UP001603857">
    <property type="component" value="Unassembled WGS sequence"/>
</dbReference>
<dbReference type="EMBL" id="JBGMDY010000003">
    <property type="protein sequence ID" value="KAL2340038.1"/>
    <property type="molecule type" value="Genomic_DNA"/>
</dbReference>
<accession>A0ABD1MX97</accession>
<feature type="transmembrane region" description="Helical" evidence="9">
    <location>
        <begin position="435"/>
        <end position="457"/>
    </location>
</feature>
<evidence type="ECO:0000256" key="1">
    <source>
        <dbReference type="ARBA" id="ARBA00004141"/>
    </source>
</evidence>
<evidence type="ECO:0000256" key="5">
    <source>
        <dbReference type="ARBA" id="ARBA00022856"/>
    </source>
</evidence>
<feature type="transmembrane region" description="Helical" evidence="9">
    <location>
        <begin position="111"/>
        <end position="133"/>
    </location>
</feature>
<dbReference type="PANTHER" id="PTHR22601">
    <property type="entry name" value="ISP4 LIKE PROTEIN"/>
    <property type="match status" value="1"/>
</dbReference>
<dbReference type="InterPro" id="IPR004813">
    <property type="entry name" value="OPT"/>
</dbReference>
<keyword evidence="6" id="KW-0653">Protein transport</keyword>